<dbReference type="InterPro" id="IPR019808">
    <property type="entry name" value="Histidine_triad_CS"/>
</dbReference>
<dbReference type="PROSITE" id="PS00892">
    <property type="entry name" value="HIT_1"/>
    <property type="match status" value="1"/>
</dbReference>
<evidence type="ECO:0000256" key="2">
    <source>
        <dbReference type="PIRSR" id="PIRSR601310-3"/>
    </source>
</evidence>
<gene>
    <name evidence="5" type="ORF">B5M47_02145</name>
</gene>
<evidence type="ECO:0000313" key="5">
    <source>
        <dbReference type="EMBL" id="OQX51079.1"/>
    </source>
</evidence>
<evidence type="ECO:0000256" key="3">
    <source>
        <dbReference type="PROSITE-ProRule" id="PRU00464"/>
    </source>
</evidence>
<dbReference type="Gene3D" id="3.30.428.10">
    <property type="entry name" value="HIT-like"/>
    <property type="match status" value="1"/>
</dbReference>
<protein>
    <recommendedName>
        <fullName evidence="4">HIT domain-containing protein</fullName>
    </recommendedName>
</protein>
<dbReference type="STRING" id="1968527.B5M47_02145"/>
<feature type="active site" description="Tele-AMP-histidine intermediate" evidence="1">
    <location>
        <position position="99"/>
    </location>
</feature>
<dbReference type="EMBL" id="MZGJ01000009">
    <property type="protein sequence ID" value="OQX51079.1"/>
    <property type="molecule type" value="Genomic_DNA"/>
</dbReference>
<dbReference type="PROSITE" id="PS51084">
    <property type="entry name" value="HIT_2"/>
    <property type="match status" value="1"/>
</dbReference>
<dbReference type="PRINTS" id="PR00332">
    <property type="entry name" value="HISTRIAD"/>
</dbReference>
<feature type="short sequence motif" description="Histidine triad motif" evidence="2 3">
    <location>
        <begin position="97"/>
        <end position="101"/>
    </location>
</feature>
<dbReference type="AlphaFoldDB" id="A0A1W9NYB4"/>
<evidence type="ECO:0000313" key="6">
    <source>
        <dbReference type="Proteomes" id="UP000192520"/>
    </source>
</evidence>
<dbReference type="PANTHER" id="PTHR23089">
    <property type="entry name" value="HISTIDINE TRIAD HIT PROTEIN"/>
    <property type="match status" value="1"/>
</dbReference>
<sequence>MDDCIFCKIGAHQAEAKIEYEDEEWIVFHDIHPVAPVHVLLVPKDHFCWWDNLAKRQKVLGRLVEIAVRAAEGLGIKDSGFKLVMNGGKGAGQVIDHFHFHLIGGKGVVGPDTRVPM</sequence>
<feature type="domain" description="HIT" evidence="4">
    <location>
        <begin position="5"/>
        <end position="115"/>
    </location>
</feature>
<dbReference type="Pfam" id="PF01230">
    <property type="entry name" value="HIT"/>
    <property type="match status" value="1"/>
</dbReference>
<name>A0A1W9NYB4_UNCC3</name>
<proteinExistence type="predicted"/>
<reference evidence="6" key="1">
    <citation type="submission" date="2017-03" db="EMBL/GenBank/DDBJ databases">
        <title>Novel pathways for hydrocarbon cycling and metabolic interdependencies in hydrothermal sediment communities.</title>
        <authorList>
            <person name="Dombrowski N."/>
            <person name="Seitz K."/>
            <person name="Teske A."/>
            <person name="Baker B."/>
        </authorList>
    </citation>
    <scope>NUCLEOTIDE SEQUENCE [LARGE SCALE GENOMIC DNA]</scope>
</reference>
<comment type="caution">
    <text evidence="5">The sequence shown here is derived from an EMBL/GenBank/DDBJ whole genome shotgun (WGS) entry which is preliminary data.</text>
</comment>
<evidence type="ECO:0000256" key="1">
    <source>
        <dbReference type="PIRSR" id="PIRSR601310-1"/>
    </source>
</evidence>
<evidence type="ECO:0000259" key="4">
    <source>
        <dbReference type="PROSITE" id="PS51084"/>
    </source>
</evidence>
<accession>A0A1W9NYB4</accession>
<dbReference type="GO" id="GO:0003824">
    <property type="term" value="F:catalytic activity"/>
    <property type="evidence" value="ECO:0007669"/>
    <property type="project" value="InterPro"/>
</dbReference>
<dbReference type="InterPro" id="IPR001310">
    <property type="entry name" value="Histidine_triad_HIT"/>
</dbReference>
<dbReference type="InterPro" id="IPR011146">
    <property type="entry name" value="HIT-like"/>
</dbReference>
<dbReference type="InterPro" id="IPR036265">
    <property type="entry name" value="HIT-like_sf"/>
</dbReference>
<organism evidence="5 6">
    <name type="scientific">candidate division CPR3 bacterium 4484_211</name>
    <dbReference type="NCBI Taxonomy" id="1968527"/>
    <lineage>
        <taxon>Bacteria</taxon>
        <taxon>Bacteria division CPR3</taxon>
    </lineage>
</organism>
<dbReference type="Proteomes" id="UP000192520">
    <property type="component" value="Unassembled WGS sequence"/>
</dbReference>
<dbReference type="SUPFAM" id="SSF54197">
    <property type="entry name" value="HIT-like"/>
    <property type="match status" value="1"/>
</dbReference>